<dbReference type="Proteomes" id="UP000594262">
    <property type="component" value="Unplaced"/>
</dbReference>
<feature type="compositionally biased region" description="Basic and acidic residues" evidence="8">
    <location>
        <begin position="246"/>
        <end position="269"/>
    </location>
</feature>
<dbReference type="PANTHER" id="PTHR12289:SF41">
    <property type="entry name" value="FAILED AXON CONNECTIONS-RELATED"/>
    <property type="match status" value="1"/>
</dbReference>
<dbReference type="GeneID" id="136815144"/>
<dbReference type="GO" id="GO:0007005">
    <property type="term" value="P:mitochondrion organization"/>
    <property type="evidence" value="ECO:0007669"/>
    <property type="project" value="TreeGrafter"/>
</dbReference>
<comment type="subcellular location">
    <subcellularLocation>
        <location evidence="1">Mitochondrion outer membrane</location>
    </subcellularLocation>
</comment>
<evidence type="ECO:0000256" key="2">
    <source>
        <dbReference type="ARBA" id="ARBA00009170"/>
    </source>
</evidence>
<feature type="region of interest" description="Disordered" evidence="8">
    <location>
        <begin position="246"/>
        <end position="273"/>
    </location>
</feature>
<evidence type="ECO:0000256" key="4">
    <source>
        <dbReference type="ARBA" id="ARBA00022787"/>
    </source>
</evidence>
<evidence type="ECO:0000256" key="8">
    <source>
        <dbReference type="SAM" id="MobiDB-lite"/>
    </source>
</evidence>
<dbReference type="RefSeq" id="XP_066927695.1">
    <property type="nucleotide sequence ID" value="XM_067071594.1"/>
</dbReference>
<keyword evidence="7" id="KW-0472">Membrane</keyword>
<keyword evidence="3" id="KW-0813">Transport</keyword>
<evidence type="ECO:0000256" key="3">
    <source>
        <dbReference type="ARBA" id="ARBA00022448"/>
    </source>
</evidence>
<dbReference type="SUPFAM" id="SSF47616">
    <property type="entry name" value="GST C-terminal domain-like"/>
    <property type="match status" value="1"/>
</dbReference>
<evidence type="ECO:0000259" key="10">
    <source>
        <dbReference type="Pfam" id="PF17171"/>
    </source>
</evidence>
<dbReference type="EnsemblMetazoa" id="CLYHEMT011093.1">
    <property type="protein sequence ID" value="CLYHEMP011093.1"/>
    <property type="gene ID" value="CLYHEMG011093"/>
</dbReference>
<sequence>MELLHWRGEKKWALPSIDIDSLELLAYVKFSSANVEVKPTFKSLVQKEGRTLPCLCLPEDEVVYGNQEIIKHLNLKHFDANTWLDDGSKNYSLVLKAIIEERLKPAVQATLWMEVENYSEIVRPVFARNCRYPINFTEAKKIHDRIEEHVSLSKHLLEDEDATKMKKLMAEGADAIQTLSQFLKNRDFIFGARPCSVDALLFSCLAPLVKIPLKSGELHNEVRKTENLVQYVDRILMKYLREIEREEKDDTNEEKTQKEESSAKKTSKSEDEENKYDWLFSVGIATAAMVSYAIHVGLIQLRRTAAS</sequence>
<keyword evidence="12" id="KW-1185">Reference proteome</keyword>
<name>A0A7M5VDQ7_9CNID</name>
<organism evidence="11 12">
    <name type="scientific">Clytia hemisphaerica</name>
    <dbReference type="NCBI Taxonomy" id="252671"/>
    <lineage>
        <taxon>Eukaryota</taxon>
        <taxon>Metazoa</taxon>
        <taxon>Cnidaria</taxon>
        <taxon>Hydrozoa</taxon>
        <taxon>Hydroidolina</taxon>
        <taxon>Leptothecata</taxon>
        <taxon>Obeliida</taxon>
        <taxon>Clytiidae</taxon>
        <taxon>Clytia</taxon>
    </lineage>
</organism>
<evidence type="ECO:0000256" key="7">
    <source>
        <dbReference type="ARBA" id="ARBA00023136"/>
    </source>
</evidence>
<reference evidence="11" key="1">
    <citation type="submission" date="2021-01" db="UniProtKB">
        <authorList>
            <consortium name="EnsemblMetazoa"/>
        </authorList>
    </citation>
    <scope>IDENTIFICATION</scope>
</reference>
<feature type="domain" description="Mitochondrial outer membrane transport complex Sam37/metaxin N-terminal" evidence="9">
    <location>
        <begin position="21"/>
        <end position="142"/>
    </location>
</feature>
<dbReference type="InterPro" id="IPR050931">
    <property type="entry name" value="Mito_Protein_Transport_Metaxin"/>
</dbReference>
<evidence type="ECO:0000256" key="1">
    <source>
        <dbReference type="ARBA" id="ARBA00004294"/>
    </source>
</evidence>
<evidence type="ECO:0000313" key="11">
    <source>
        <dbReference type="EnsemblMetazoa" id="CLYHEMP011093.1"/>
    </source>
</evidence>
<protein>
    <recommendedName>
        <fullName evidence="13">Metaxin</fullName>
    </recommendedName>
</protein>
<evidence type="ECO:0008006" key="13">
    <source>
        <dbReference type="Google" id="ProtNLM"/>
    </source>
</evidence>
<evidence type="ECO:0000259" key="9">
    <source>
        <dbReference type="Pfam" id="PF10568"/>
    </source>
</evidence>
<accession>A0A7M5VDQ7</accession>
<dbReference type="Pfam" id="PF10568">
    <property type="entry name" value="Tom37"/>
    <property type="match status" value="1"/>
</dbReference>
<keyword evidence="5" id="KW-0653">Protein transport</keyword>
<keyword evidence="4" id="KW-1000">Mitochondrion outer membrane</keyword>
<dbReference type="InterPro" id="IPR033468">
    <property type="entry name" value="Metaxin_GST"/>
</dbReference>
<evidence type="ECO:0000256" key="5">
    <source>
        <dbReference type="ARBA" id="ARBA00022927"/>
    </source>
</evidence>
<evidence type="ECO:0000313" key="12">
    <source>
        <dbReference type="Proteomes" id="UP000594262"/>
    </source>
</evidence>
<dbReference type="Gene3D" id="1.20.1050.10">
    <property type="match status" value="1"/>
</dbReference>
<dbReference type="AlphaFoldDB" id="A0A7M5VDQ7"/>
<keyword evidence="6" id="KW-0496">Mitochondrion</keyword>
<dbReference type="GO" id="GO:0015031">
    <property type="term" value="P:protein transport"/>
    <property type="evidence" value="ECO:0007669"/>
    <property type="project" value="UniProtKB-KW"/>
</dbReference>
<dbReference type="InterPro" id="IPR036282">
    <property type="entry name" value="Glutathione-S-Trfase_C_sf"/>
</dbReference>
<feature type="domain" description="Metaxin glutathione S-transferase" evidence="10">
    <location>
        <begin position="173"/>
        <end position="235"/>
    </location>
</feature>
<dbReference type="PANTHER" id="PTHR12289">
    <property type="entry name" value="METAXIN RELATED"/>
    <property type="match status" value="1"/>
</dbReference>
<evidence type="ECO:0000256" key="6">
    <source>
        <dbReference type="ARBA" id="ARBA00023128"/>
    </source>
</evidence>
<dbReference type="GO" id="GO:0001401">
    <property type="term" value="C:SAM complex"/>
    <property type="evidence" value="ECO:0007669"/>
    <property type="project" value="InterPro"/>
</dbReference>
<dbReference type="OrthoDB" id="5835136at2759"/>
<proteinExistence type="inferred from homology"/>
<dbReference type="Pfam" id="PF17171">
    <property type="entry name" value="GST_C_6"/>
    <property type="match status" value="1"/>
</dbReference>
<comment type="similarity">
    <text evidence="2">Belongs to the metaxin family.</text>
</comment>
<dbReference type="InterPro" id="IPR019564">
    <property type="entry name" value="Sam37/metaxin_N"/>
</dbReference>